<dbReference type="OrthoDB" id="4206278at2759"/>
<feature type="compositionally biased region" description="Low complexity" evidence="1">
    <location>
        <begin position="152"/>
        <end position="164"/>
    </location>
</feature>
<evidence type="ECO:0000313" key="3">
    <source>
        <dbReference type="EMBL" id="RDX68654.1"/>
    </source>
</evidence>
<feature type="compositionally biased region" description="Polar residues" evidence="1">
    <location>
        <begin position="165"/>
        <end position="182"/>
    </location>
</feature>
<dbReference type="STRING" id="157652.A0A371ERL4"/>
<feature type="compositionally biased region" description="Basic and acidic residues" evidence="1">
    <location>
        <begin position="70"/>
        <end position="84"/>
    </location>
</feature>
<feature type="compositionally biased region" description="Polar residues" evidence="1">
    <location>
        <begin position="91"/>
        <end position="100"/>
    </location>
</feature>
<accession>A0A371ERL4</accession>
<dbReference type="InterPro" id="IPR036936">
    <property type="entry name" value="CRIB_dom_sf"/>
</dbReference>
<proteinExistence type="predicted"/>
<feature type="compositionally biased region" description="Basic residues" evidence="1">
    <location>
        <begin position="106"/>
        <end position="117"/>
    </location>
</feature>
<keyword evidence="4" id="KW-1185">Reference proteome</keyword>
<dbReference type="PROSITE" id="PS50108">
    <property type="entry name" value="CRIB"/>
    <property type="match status" value="1"/>
</dbReference>
<dbReference type="AlphaFoldDB" id="A0A371ERL4"/>
<dbReference type="Gene3D" id="3.90.810.10">
    <property type="entry name" value="CRIB domain"/>
    <property type="match status" value="1"/>
</dbReference>
<protein>
    <submittedName>
        <fullName evidence="3">CRIB domain-containing protein RIC7</fullName>
    </submittedName>
</protein>
<evidence type="ECO:0000256" key="1">
    <source>
        <dbReference type="SAM" id="MobiDB-lite"/>
    </source>
</evidence>
<evidence type="ECO:0000259" key="2">
    <source>
        <dbReference type="PROSITE" id="PS50108"/>
    </source>
</evidence>
<dbReference type="EMBL" id="QJKJ01012443">
    <property type="protein sequence ID" value="RDX68654.1"/>
    <property type="molecule type" value="Genomic_DNA"/>
</dbReference>
<dbReference type="InterPro" id="IPR000095">
    <property type="entry name" value="CRIB_dom"/>
</dbReference>
<feature type="region of interest" description="Disordered" evidence="1">
    <location>
        <begin position="55"/>
        <end position="190"/>
    </location>
</feature>
<dbReference type="PANTHER" id="PTHR46325">
    <property type="entry name" value="CRIB DOMAIN-CONTAINING PROTEIN RIC8"/>
    <property type="match status" value="1"/>
</dbReference>
<dbReference type="Proteomes" id="UP000257109">
    <property type="component" value="Unassembled WGS sequence"/>
</dbReference>
<name>A0A371ERL4_MUCPR</name>
<feature type="non-terminal residue" evidence="3">
    <location>
        <position position="1"/>
    </location>
</feature>
<sequence length="204" mass="22878">MKKRCDVAENEKEQDIQIGYPTDVKHVAHIGWDGPSMNEYKASPQFASPPIVTADVQKNKGQENSVKWVSEVDAKRRSTRDLPDLPKASKRQSTGGVTDSPTREKPNRHRQPRKASNKAKDESIPTRISEYPDSPTVPDIPKKSRRQRSKESSSGGSAKSTPKSQPNSDTESPTHSDSSSFQENHEQDNIHIHPLLYYLPVTHM</sequence>
<reference evidence="3" key="1">
    <citation type="submission" date="2018-05" db="EMBL/GenBank/DDBJ databases">
        <title>Draft genome of Mucuna pruriens seed.</title>
        <authorList>
            <person name="Nnadi N.E."/>
            <person name="Vos R."/>
            <person name="Hasami M.H."/>
            <person name="Devisetty U.K."/>
            <person name="Aguiy J.C."/>
        </authorList>
    </citation>
    <scope>NUCLEOTIDE SEQUENCE [LARGE SCALE GENOMIC DNA]</scope>
    <source>
        <strain evidence="3">JCA_2017</strain>
    </source>
</reference>
<gene>
    <name evidence="3" type="primary">RIC7</name>
    <name evidence="3" type="ORF">CR513_52329</name>
</gene>
<evidence type="ECO:0000313" key="4">
    <source>
        <dbReference type="Proteomes" id="UP000257109"/>
    </source>
</evidence>
<dbReference type="Pfam" id="PF00786">
    <property type="entry name" value="PBD"/>
    <property type="match status" value="1"/>
</dbReference>
<feature type="domain" description="CRIB" evidence="2">
    <location>
        <begin position="18"/>
        <end position="31"/>
    </location>
</feature>
<organism evidence="3 4">
    <name type="scientific">Mucuna pruriens</name>
    <name type="common">Velvet bean</name>
    <name type="synonym">Dolichos pruriens</name>
    <dbReference type="NCBI Taxonomy" id="157652"/>
    <lineage>
        <taxon>Eukaryota</taxon>
        <taxon>Viridiplantae</taxon>
        <taxon>Streptophyta</taxon>
        <taxon>Embryophyta</taxon>
        <taxon>Tracheophyta</taxon>
        <taxon>Spermatophyta</taxon>
        <taxon>Magnoliopsida</taxon>
        <taxon>eudicotyledons</taxon>
        <taxon>Gunneridae</taxon>
        <taxon>Pentapetalae</taxon>
        <taxon>rosids</taxon>
        <taxon>fabids</taxon>
        <taxon>Fabales</taxon>
        <taxon>Fabaceae</taxon>
        <taxon>Papilionoideae</taxon>
        <taxon>50 kb inversion clade</taxon>
        <taxon>NPAAA clade</taxon>
        <taxon>indigoferoid/millettioid clade</taxon>
        <taxon>Phaseoleae</taxon>
        <taxon>Mucuna</taxon>
    </lineage>
</organism>
<dbReference type="CDD" id="cd00132">
    <property type="entry name" value="CRIB"/>
    <property type="match status" value="1"/>
</dbReference>
<dbReference type="PANTHER" id="PTHR46325:SF39">
    <property type="entry name" value="CRIB DOMAIN-CONTAINING PROTEIN RIC8"/>
    <property type="match status" value="1"/>
</dbReference>
<comment type="caution">
    <text evidence="3">The sequence shown here is derived from an EMBL/GenBank/DDBJ whole genome shotgun (WGS) entry which is preliminary data.</text>
</comment>